<evidence type="ECO:0000256" key="1">
    <source>
        <dbReference type="ARBA" id="ARBA00022670"/>
    </source>
</evidence>
<dbReference type="Gene3D" id="3.30.750.44">
    <property type="match status" value="1"/>
</dbReference>
<dbReference type="PANTHER" id="PTHR32060">
    <property type="entry name" value="TAIL-SPECIFIC PROTEASE"/>
    <property type="match status" value="1"/>
</dbReference>
<keyword evidence="3" id="KW-0720">Serine protease</keyword>
<feature type="compositionally biased region" description="Basic and acidic residues" evidence="4">
    <location>
        <begin position="31"/>
        <end position="48"/>
    </location>
</feature>
<dbReference type="Gene3D" id="2.30.42.10">
    <property type="match status" value="1"/>
</dbReference>
<feature type="compositionally biased region" description="Basic and acidic residues" evidence="4">
    <location>
        <begin position="92"/>
        <end position="102"/>
    </location>
</feature>
<organism evidence="6 7">
    <name type="scientific">Streptomyces buecherae</name>
    <dbReference type="NCBI Taxonomy" id="2763006"/>
    <lineage>
        <taxon>Bacteria</taxon>
        <taxon>Bacillati</taxon>
        <taxon>Actinomycetota</taxon>
        <taxon>Actinomycetes</taxon>
        <taxon>Kitasatosporales</taxon>
        <taxon>Streptomycetaceae</taxon>
        <taxon>Streptomyces</taxon>
    </lineage>
</organism>
<dbReference type="SUPFAM" id="SSF52096">
    <property type="entry name" value="ClpP/crotonase"/>
    <property type="match status" value="1"/>
</dbReference>
<dbReference type="CDD" id="cd07560">
    <property type="entry name" value="Peptidase_S41_CPP"/>
    <property type="match status" value="1"/>
</dbReference>
<keyword evidence="2" id="KW-0378">Hydrolase</keyword>
<dbReference type="GO" id="GO:0008236">
    <property type="term" value="F:serine-type peptidase activity"/>
    <property type="evidence" value="ECO:0007669"/>
    <property type="project" value="UniProtKB-KW"/>
</dbReference>
<dbReference type="InterPro" id="IPR005151">
    <property type="entry name" value="Tail-specific_protease"/>
</dbReference>
<evidence type="ECO:0000313" key="6">
    <source>
        <dbReference type="EMBL" id="QKW54458.1"/>
    </source>
</evidence>
<dbReference type="AlphaFoldDB" id="A0A7H8NLW1"/>
<dbReference type="InterPro" id="IPR004447">
    <property type="entry name" value="Peptidase_S41A"/>
</dbReference>
<dbReference type="RefSeq" id="WP_176166100.1">
    <property type="nucleotide sequence ID" value="NZ_CP054929.1"/>
</dbReference>
<accession>A0A7H8NLW1</accession>
<feature type="compositionally biased region" description="Low complexity" evidence="4">
    <location>
        <begin position="55"/>
        <end position="67"/>
    </location>
</feature>
<evidence type="ECO:0000256" key="3">
    <source>
        <dbReference type="ARBA" id="ARBA00022825"/>
    </source>
</evidence>
<gene>
    <name evidence="6" type="ORF">HUT08_12180</name>
</gene>
<sequence length="362" mass="36721">MRGDLPAGQPTATEAERGGHPAAARRAVAPDADREPDQDTDRAGRPDAPETAQRTAGTTPDGDTTAPQDKGPRADEPSTAPAAAPSQAQPHADPDHAGEDHTGAGQDAARPAGGEAGGAADQRGTAQRATRSSDHAGPDAASGPAGSRVVLGLERAGRQWTETLRRSRLVTRNVTVGRLTSGEPDATRIKVDAFTKDTGEQVREAVRAAPEGDGLLLDLRGNSGGLVTEAATAASAFLDGGLVATYDVRGQQRVVNAEPGGDTQTPLVVLVDGGTMSAGELLTGALQDRGRAVVIGSQTFGKGSVQMPTERPDGSVAQETVGHYRTPVGRGVEGVGITPDLTVGEDAEQRAQSVLSGLGGGA</sequence>
<feature type="compositionally biased region" description="Low complexity" evidence="4">
    <location>
        <begin position="138"/>
        <end position="147"/>
    </location>
</feature>
<dbReference type="Gene3D" id="3.90.226.10">
    <property type="entry name" value="2-enoyl-CoA Hydratase, Chain A, domain 1"/>
    <property type="match status" value="1"/>
</dbReference>
<feature type="compositionally biased region" description="Low complexity" evidence="4">
    <location>
        <begin position="77"/>
        <end position="91"/>
    </location>
</feature>
<dbReference type="Pfam" id="PF03572">
    <property type="entry name" value="Peptidase_S41"/>
    <property type="match status" value="1"/>
</dbReference>
<feature type="region of interest" description="Disordered" evidence="4">
    <location>
        <begin position="1"/>
        <end position="150"/>
    </location>
</feature>
<reference evidence="6 7" key="1">
    <citation type="submission" date="2020-06" db="EMBL/GenBank/DDBJ databases">
        <title>Genome mining for natural products.</title>
        <authorList>
            <person name="Zhang B."/>
            <person name="Shi J."/>
            <person name="Ge H."/>
        </authorList>
    </citation>
    <scope>NUCLEOTIDE SEQUENCE [LARGE SCALE GENOMIC DNA]</scope>
    <source>
        <strain evidence="6 7">NA00687</strain>
    </source>
</reference>
<dbReference type="InterPro" id="IPR029045">
    <property type="entry name" value="ClpP/crotonase-like_dom_sf"/>
</dbReference>
<dbReference type="GO" id="GO:0006508">
    <property type="term" value="P:proteolysis"/>
    <property type="evidence" value="ECO:0007669"/>
    <property type="project" value="UniProtKB-KW"/>
</dbReference>
<feature type="domain" description="Tail specific protease" evidence="5">
    <location>
        <begin position="157"/>
        <end position="344"/>
    </location>
</feature>
<dbReference type="EMBL" id="CP054929">
    <property type="protein sequence ID" value="QKW54458.1"/>
    <property type="molecule type" value="Genomic_DNA"/>
</dbReference>
<evidence type="ECO:0000259" key="5">
    <source>
        <dbReference type="SMART" id="SM00245"/>
    </source>
</evidence>
<dbReference type="GO" id="GO:0007165">
    <property type="term" value="P:signal transduction"/>
    <property type="evidence" value="ECO:0007669"/>
    <property type="project" value="TreeGrafter"/>
</dbReference>
<dbReference type="PANTHER" id="PTHR32060:SF30">
    <property type="entry name" value="CARBOXY-TERMINAL PROCESSING PROTEASE CTPA"/>
    <property type="match status" value="1"/>
</dbReference>
<protein>
    <submittedName>
        <fullName evidence="6">Peptidase S41</fullName>
    </submittedName>
</protein>
<name>A0A7H8NLW1_9ACTN</name>
<proteinExistence type="predicted"/>
<evidence type="ECO:0000313" key="7">
    <source>
        <dbReference type="Proteomes" id="UP000509303"/>
    </source>
</evidence>
<dbReference type="GO" id="GO:0004175">
    <property type="term" value="F:endopeptidase activity"/>
    <property type="evidence" value="ECO:0007669"/>
    <property type="project" value="TreeGrafter"/>
</dbReference>
<dbReference type="SMART" id="SM00245">
    <property type="entry name" value="TSPc"/>
    <property type="match status" value="1"/>
</dbReference>
<feature type="compositionally biased region" description="Low complexity" evidence="4">
    <location>
        <begin position="20"/>
        <end position="30"/>
    </location>
</feature>
<keyword evidence="1" id="KW-0645">Protease</keyword>
<evidence type="ECO:0000256" key="2">
    <source>
        <dbReference type="ARBA" id="ARBA00022801"/>
    </source>
</evidence>
<dbReference type="Proteomes" id="UP000509303">
    <property type="component" value="Chromosome"/>
</dbReference>
<dbReference type="InterPro" id="IPR036034">
    <property type="entry name" value="PDZ_sf"/>
</dbReference>
<keyword evidence="7" id="KW-1185">Reference proteome</keyword>
<evidence type="ECO:0000256" key="4">
    <source>
        <dbReference type="SAM" id="MobiDB-lite"/>
    </source>
</evidence>
<dbReference type="GO" id="GO:0030288">
    <property type="term" value="C:outer membrane-bounded periplasmic space"/>
    <property type="evidence" value="ECO:0007669"/>
    <property type="project" value="TreeGrafter"/>
</dbReference>